<gene>
    <name evidence="1" type="ORF">LCGC14_1681480</name>
</gene>
<protein>
    <submittedName>
        <fullName evidence="1">Uncharacterized protein</fullName>
    </submittedName>
</protein>
<reference evidence="1" key="1">
    <citation type="journal article" date="2015" name="Nature">
        <title>Complex archaea that bridge the gap between prokaryotes and eukaryotes.</title>
        <authorList>
            <person name="Spang A."/>
            <person name="Saw J.H."/>
            <person name="Jorgensen S.L."/>
            <person name="Zaremba-Niedzwiedzka K."/>
            <person name="Martijn J."/>
            <person name="Lind A.E."/>
            <person name="van Eijk R."/>
            <person name="Schleper C."/>
            <person name="Guy L."/>
            <person name="Ettema T.J."/>
        </authorList>
    </citation>
    <scope>NUCLEOTIDE SEQUENCE</scope>
</reference>
<comment type="caution">
    <text evidence="1">The sequence shown here is derived from an EMBL/GenBank/DDBJ whole genome shotgun (WGS) entry which is preliminary data.</text>
</comment>
<dbReference type="AlphaFoldDB" id="A0A0F9HNX0"/>
<dbReference type="EMBL" id="LAZR01014582">
    <property type="protein sequence ID" value="KKM16867.1"/>
    <property type="molecule type" value="Genomic_DNA"/>
</dbReference>
<evidence type="ECO:0000313" key="1">
    <source>
        <dbReference type="EMBL" id="KKM16867.1"/>
    </source>
</evidence>
<organism evidence="1">
    <name type="scientific">marine sediment metagenome</name>
    <dbReference type="NCBI Taxonomy" id="412755"/>
    <lineage>
        <taxon>unclassified sequences</taxon>
        <taxon>metagenomes</taxon>
        <taxon>ecological metagenomes</taxon>
    </lineage>
</organism>
<dbReference type="InterPro" id="IPR020285">
    <property type="entry name" value="Gp17"/>
</dbReference>
<name>A0A0F9HNX0_9ZZZZ</name>
<dbReference type="Pfam" id="PF17420">
    <property type="entry name" value="GP17"/>
    <property type="match status" value="1"/>
</dbReference>
<accession>A0A0F9HNX0</accession>
<sequence length="91" mass="10984">MPKESDLRVWWIPRFLMKAFYYEVHSVEDACILCDCLAKYDKFQLDNNIKPDYSSAGGLQVFEDGLWFGCFDYNDNDFDEYMKEYIEKYNE</sequence>
<proteinExistence type="predicted"/>